<dbReference type="Proteomes" id="UP000605986">
    <property type="component" value="Unassembled WGS sequence"/>
</dbReference>
<protein>
    <submittedName>
        <fullName evidence="2">Uncharacterized protein</fullName>
    </submittedName>
</protein>
<name>A0A8H4P1C4_9HYPO</name>
<reference evidence="2" key="1">
    <citation type="submission" date="2020-01" db="EMBL/GenBank/DDBJ databases">
        <title>Identification and distribution of gene clusters putatively required for synthesis of sphingolipid metabolism inhibitors in phylogenetically diverse species of the filamentous fungus Fusarium.</title>
        <authorList>
            <person name="Kim H.-S."/>
            <person name="Busman M."/>
            <person name="Brown D.W."/>
            <person name="Divon H."/>
            <person name="Uhlig S."/>
            <person name="Proctor R.H."/>
        </authorList>
    </citation>
    <scope>NUCLEOTIDE SEQUENCE</scope>
    <source>
        <strain evidence="2">NRRL 53441</strain>
    </source>
</reference>
<gene>
    <name evidence="2" type="ORF">F53441_3855</name>
</gene>
<keyword evidence="3" id="KW-1185">Reference proteome</keyword>
<evidence type="ECO:0000313" key="3">
    <source>
        <dbReference type="Proteomes" id="UP000605986"/>
    </source>
</evidence>
<proteinExistence type="predicted"/>
<dbReference type="AlphaFoldDB" id="A0A8H4P1C4"/>
<evidence type="ECO:0000313" key="2">
    <source>
        <dbReference type="EMBL" id="KAF4453498.1"/>
    </source>
</evidence>
<evidence type="ECO:0000256" key="1">
    <source>
        <dbReference type="SAM" id="MobiDB-lite"/>
    </source>
</evidence>
<accession>A0A8H4P1C4</accession>
<organism evidence="2 3">
    <name type="scientific">Fusarium austroafricanum</name>
    <dbReference type="NCBI Taxonomy" id="2364996"/>
    <lineage>
        <taxon>Eukaryota</taxon>
        <taxon>Fungi</taxon>
        <taxon>Dikarya</taxon>
        <taxon>Ascomycota</taxon>
        <taxon>Pezizomycotina</taxon>
        <taxon>Sordariomycetes</taxon>
        <taxon>Hypocreomycetidae</taxon>
        <taxon>Hypocreales</taxon>
        <taxon>Nectriaceae</taxon>
        <taxon>Fusarium</taxon>
        <taxon>Fusarium concolor species complex</taxon>
    </lineage>
</organism>
<dbReference type="EMBL" id="JAADJG010000149">
    <property type="protein sequence ID" value="KAF4453498.1"/>
    <property type="molecule type" value="Genomic_DNA"/>
</dbReference>
<sequence>MVASEPLSPIPAHAFHPSAPGPVTLLLAPSSHTVQPSILDLARVRDLHASPCYSKQDKDKDNRSMGPRDFMLPTMSRPAALGSGLWALGSGTAVRHYLLFYAKS</sequence>
<feature type="region of interest" description="Disordered" evidence="1">
    <location>
        <begin position="50"/>
        <end position="71"/>
    </location>
</feature>
<comment type="caution">
    <text evidence="2">The sequence shown here is derived from an EMBL/GenBank/DDBJ whole genome shotgun (WGS) entry which is preliminary data.</text>
</comment>
<dbReference type="OrthoDB" id="10493395at2759"/>